<gene>
    <name evidence="2" type="ORF">ETD96_10760</name>
</gene>
<comment type="caution">
    <text evidence="2">The sequence shown here is derived from an EMBL/GenBank/DDBJ whole genome shotgun (WGS) entry which is preliminary data.</text>
</comment>
<dbReference type="AlphaFoldDB" id="A0A5S4H6R1"/>
<dbReference type="OrthoDB" id="3477228at2"/>
<evidence type="ECO:0000259" key="1">
    <source>
        <dbReference type="PROSITE" id="PS50801"/>
    </source>
</evidence>
<dbReference type="EMBL" id="VCKZ01000056">
    <property type="protein sequence ID" value="TMR40421.1"/>
    <property type="molecule type" value="Genomic_DNA"/>
</dbReference>
<dbReference type="InterPro" id="IPR002645">
    <property type="entry name" value="STAS_dom"/>
</dbReference>
<evidence type="ECO:0000313" key="2">
    <source>
        <dbReference type="EMBL" id="TMR40421.1"/>
    </source>
</evidence>
<dbReference type="Gene3D" id="3.30.750.24">
    <property type="entry name" value="STAS domain"/>
    <property type="match status" value="1"/>
</dbReference>
<proteinExistence type="predicted"/>
<dbReference type="InterPro" id="IPR036513">
    <property type="entry name" value="STAS_dom_sf"/>
</dbReference>
<dbReference type="RefSeq" id="WP_138636176.1">
    <property type="nucleotide sequence ID" value="NZ_JASWDG010000073.1"/>
</dbReference>
<dbReference type="Pfam" id="PF01740">
    <property type="entry name" value="STAS"/>
    <property type="match status" value="1"/>
</dbReference>
<sequence>MTGYTAPVRPLSIDITVERRCIVLRLGGHLVTDNVPRLSRWLDRIGRLEGGVLVAMDLQGVVGCDSVGVDALVDGAGRIRRAGGLLIAAHYPDACAAHRARAALETRPTVHDAIDELRDRHG</sequence>
<evidence type="ECO:0000313" key="3">
    <source>
        <dbReference type="Proteomes" id="UP000305238"/>
    </source>
</evidence>
<dbReference type="PROSITE" id="PS50801">
    <property type="entry name" value="STAS"/>
    <property type="match status" value="1"/>
</dbReference>
<name>A0A5S4H6R1_9ACTN</name>
<accession>A0A5S4H6R1</accession>
<feature type="domain" description="STAS" evidence="1">
    <location>
        <begin position="11"/>
        <end position="89"/>
    </location>
</feature>
<protein>
    <recommendedName>
        <fullName evidence="1">STAS domain-containing protein</fullName>
    </recommendedName>
</protein>
<organism evidence="2 3">
    <name type="scientific">Actinomadura geliboluensis</name>
    <dbReference type="NCBI Taxonomy" id="882440"/>
    <lineage>
        <taxon>Bacteria</taxon>
        <taxon>Bacillati</taxon>
        <taxon>Actinomycetota</taxon>
        <taxon>Actinomycetes</taxon>
        <taxon>Streptosporangiales</taxon>
        <taxon>Thermomonosporaceae</taxon>
        <taxon>Actinomadura</taxon>
    </lineage>
</organism>
<dbReference type="Proteomes" id="UP000305238">
    <property type="component" value="Unassembled WGS sequence"/>
</dbReference>
<dbReference type="SUPFAM" id="SSF52091">
    <property type="entry name" value="SpoIIaa-like"/>
    <property type="match status" value="1"/>
</dbReference>
<reference evidence="2 3" key="1">
    <citation type="submission" date="2019-05" db="EMBL/GenBank/DDBJ databases">
        <title>Draft genome sequence of Actinomadura geliboluensis A8036.</title>
        <authorList>
            <person name="Saricaoglu S."/>
            <person name="Isik K."/>
        </authorList>
    </citation>
    <scope>NUCLEOTIDE SEQUENCE [LARGE SCALE GENOMIC DNA]</scope>
    <source>
        <strain evidence="2 3">A8036</strain>
    </source>
</reference>
<keyword evidence="3" id="KW-1185">Reference proteome</keyword>